<dbReference type="OrthoDB" id="9798912at2"/>
<evidence type="ECO:0000313" key="3">
    <source>
        <dbReference type="EMBL" id="RGE67508.1"/>
    </source>
</evidence>
<evidence type="ECO:0000313" key="2">
    <source>
        <dbReference type="EMBL" id="RGE57678.1"/>
    </source>
</evidence>
<dbReference type="SMART" id="SM00530">
    <property type="entry name" value="HTH_XRE"/>
    <property type="match status" value="1"/>
</dbReference>
<dbReference type="GeneID" id="97988792"/>
<dbReference type="AlphaFoldDB" id="A0A3E3I0C6"/>
<keyword evidence="4" id="KW-1185">Reference proteome</keyword>
<dbReference type="EMBL" id="QVLV01000014">
    <property type="protein sequence ID" value="RGE57678.1"/>
    <property type="molecule type" value="Genomic_DNA"/>
</dbReference>
<name>A0A3E3I0C6_9FIRM</name>
<evidence type="ECO:0000313" key="4">
    <source>
        <dbReference type="Proteomes" id="UP000260812"/>
    </source>
</evidence>
<evidence type="ECO:0000259" key="1">
    <source>
        <dbReference type="PROSITE" id="PS50943"/>
    </source>
</evidence>
<protein>
    <submittedName>
        <fullName evidence="2">XRE family transcriptional regulator</fullName>
    </submittedName>
</protein>
<dbReference type="InterPro" id="IPR001387">
    <property type="entry name" value="Cro/C1-type_HTH"/>
</dbReference>
<dbReference type="PROSITE" id="PS50943">
    <property type="entry name" value="HTH_CROC1"/>
    <property type="match status" value="1"/>
</dbReference>
<dbReference type="EMBL" id="QVLU01000023">
    <property type="protein sequence ID" value="RGE67508.1"/>
    <property type="molecule type" value="Genomic_DNA"/>
</dbReference>
<dbReference type="RefSeq" id="WP_021640111.1">
    <property type="nucleotide sequence ID" value="NZ_CALBAU010000340.1"/>
</dbReference>
<dbReference type="Gene3D" id="1.10.260.40">
    <property type="entry name" value="lambda repressor-like DNA-binding domains"/>
    <property type="match status" value="1"/>
</dbReference>
<organism evidence="2 4">
    <name type="scientific">Eisenbergiella massiliensis</name>
    <dbReference type="NCBI Taxonomy" id="1720294"/>
    <lineage>
        <taxon>Bacteria</taxon>
        <taxon>Bacillati</taxon>
        <taxon>Bacillota</taxon>
        <taxon>Clostridia</taxon>
        <taxon>Lachnospirales</taxon>
        <taxon>Lachnospiraceae</taxon>
        <taxon>Eisenbergiella</taxon>
    </lineage>
</organism>
<dbReference type="Proteomes" id="UP000260812">
    <property type="component" value="Unassembled WGS sequence"/>
</dbReference>
<proteinExistence type="predicted"/>
<evidence type="ECO:0000313" key="5">
    <source>
        <dbReference type="Proteomes" id="UP000261166"/>
    </source>
</evidence>
<dbReference type="InterPro" id="IPR010982">
    <property type="entry name" value="Lambda_DNA-bd_dom_sf"/>
</dbReference>
<dbReference type="SUPFAM" id="SSF47413">
    <property type="entry name" value="lambda repressor-like DNA-binding domains"/>
    <property type="match status" value="1"/>
</dbReference>
<comment type="caution">
    <text evidence="2">The sequence shown here is derived from an EMBL/GenBank/DDBJ whole genome shotgun (WGS) entry which is preliminary data.</text>
</comment>
<reference evidence="2 5" key="1">
    <citation type="submission" date="2018-08" db="EMBL/GenBank/DDBJ databases">
        <title>A genome reference for cultivated species of the human gut microbiota.</title>
        <authorList>
            <person name="Zou Y."/>
            <person name="Xue W."/>
            <person name="Luo G."/>
        </authorList>
    </citation>
    <scope>NUCLEOTIDE SEQUENCE [LARGE SCALE GENOMIC DNA]</scope>
    <source>
        <strain evidence="3 5">AF26-4BH</strain>
        <strain evidence="2">TF05-5AC</strain>
    </source>
</reference>
<sequence length="117" mass="13498">MSKTYNRLAAGERLRLKRTLLGMTQEEMAERIDRVPKYYADIERGSCGMSVETLMALSHTLNMPMDYIILGREYGENSEKKHEDEIVAVLDILDKCPEKQRASILKIIKIFISSCRK</sequence>
<dbReference type="CDD" id="cd00093">
    <property type="entry name" value="HTH_XRE"/>
    <property type="match status" value="1"/>
</dbReference>
<dbReference type="GO" id="GO:0003677">
    <property type="term" value="F:DNA binding"/>
    <property type="evidence" value="ECO:0007669"/>
    <property type="project" value="InterPro"/>
</dbReference>
<accession>A0A3E3I0C6</accession>
<dbReference type="Pfam" id="PF01381">
    <property type="entry name" value="HTH_3"/>
    <property type="match status" value="1"/>
</dbReference>
<feature type="domain" description="HTH cro/C1-type" evidence="1">
    <location>
        <begin position="14"/>
        <end position="68"/>
    </location>
</feature>
<gene>
    <name evidence="3" type="ORF">DWY69_21560</name>
    <name evidence="2" type="ORF">DXC51_18430</name>
</gene>
<dbReference type="Proteomes" id="UP000261166">
    <property type="component" value="Unassembled WGS sequence"/>
</dbReference>